<gene>
    <name evidence="1" type="ORF">OWV82_007083</name>
</gene>
<dbReference type="EMBL" id="CM051396">
    <property type="protein sequence ID" value="KAJ4723750.1"/>
    <property type="molecule type" value="Genomic_DNA"/>
</dbReference>
<protein>
    <submittedName>
        <fullName evidence="1">Disease resistance protein (TIR-NBS-LRR class) family</fullName>
    </submittedName>
</protein>
<accession>A0ACC1YM93</accession>
<comment type="caution">
    <text evidence="1">The sequence shown here is derived from an EMBL/GenBank/DDBJ whole genome shotgun (WGS) entry which is preliminary data.</text>
</comment>
<name>A0ACC1YM93_MELAZ</name>
<reference evidence="1 2" key="1">
    <citation type="journal article" date="2023" name="Science">
        <title>Complex scaffold remodeling in plant triterpene biosynthesis.</title>
        <authorList>
            <person name="De La Pena R."/>
            <person name="Hodgson H."/>
            <person name="Liu J.C."/>
            <person name="Stephenson M.J."/>
            <person name="Martin A.C."/>
            <person name="Owen C."/>
            <person name="Harkess A."/>
            <person name="Leebens-Mack J."/>
            <person name="Jimenez L.E."/>
            <person name="Osbourn A."/>
            <person name="Sattely E.S."/>
        </authorList>
    </citation>
    <scope>NUCLEOTIDE SEQUENCE [LARGE SCALE GENOMIC DNA]</scope>
    <source>
        <strain evidence="2">cv. JPN11</strain>
        <tissue evidence="1">Leaf</tissue>
    </source>
</reference>
<keyword evidence="2" id="KW-1185">Reference proteome</keyword>
<organism evidence="1 2">
    <name type="scientific">Melia azedarach</name>
    <name type="common">Chinaberry tree</name>
    <dbReference type="NCBI Taxonomy" id="155640"/>
    <lineage>
        <taxon>Eukaryota</taxon>
        <taxon>Viridiplantae</taxon>
        <taxon>Streptophyta</taxon>
        <taxon>Embryophyta</taxon>
        <taxon>Tracheophyta</taxon>
        <taxon>Spermatophyta</taxon>
        <taxon>Magnoliopsida</taxon>
        <taxon>eudicotyledons</taxon>
        <taxon>Gunneridae</taxon>
        <taxon>Pentapetalae</taxon>
        <taxon>rosids</taxon>
        <taxon>malvids</taxon>
        <taxon>Sapindales</taxon>
        <taxon>Meliaceae</taxon>
        <taxon>Melia</taxon>
    </lineage>
</organism>
<evidence type="ECO:0000313" key="2">
    <source>
        <dbReference type="Proteomes" id="UP001164539"/>
    </source>
</evidence>
<evidence type="ECO:0000313" key="1">
    <source>
        <dbReference type="EMBL" id="KAJ4723750.1"/>
    </source>
</evidence>
<sequence length="141" mass="16672">MIYFKKWVEKSFVKNLLKNQENTVGYGIIRMFAVKNKGTNSIKGIFLDLSKIRGIYLDSKVFADLYNLRYIKFYMPSGFDESYMSSKVHLPQGLDYLHNELRYLHWHGYPLRTLPRNFIPVNIVKEHCQYFSRSVDFSAGI</sequence>
<proteinExistence type="predicted"/>
<dbReference type="Proteomes" id="UP001164539">
    <property type="component" value="Chromosome 3"/>
</dbReference>